<dbReference type="InterPro" id="IPR007462">
    <property type="entry name" value="COV1-like"/>
</dbReference>
<feature type="transmembrane region" description="Helical" evidence="2">
    <location>
        <begin position="49"/>
        <end position="71"/>
    </location>
</feature>
<keyword evidence="2" id="KW-1133">Transmembrane helix</keyword>
<evidence type="ECO:0000313" key="4">
    <source>
        <dbReference type="Proteomes" id="UP001332192"/>
    </source>
</evidence>
<reference evidence="3 4" key="1">
    <citation type="journal article" date="2024" name="Front. Microbiol.">
        <title>Novel thermophilic genera Geochorda gen. nov. and Carboxydochorda gen. nov. from the deep terrestrial subsurface reveal the ecophysiological diversity in the class Limnochordia.</title>
        <authorList>
            <person name="Karnachuk O.V."/>
            <person name="Lukina A.P."/>
            <person name="Avakyan M.R."/>
            <person name="Kadnikov V.V."/>
            <person name="Begmatov S."/>
            <person name="Beletsky A.V."/>
            <person name="Vlasova K.G."/>
            <person name="Novikov A.A."/>
            <person name="Shcherbakova V.A."/>
            <person name="Mardanov A.V."/>
            <person name="Ravin N.V."/>
        </authorList>
    </citation>
    <scope>NUCLEOTIDE SEQUENCE [LARGE SCALE GENOMIC DNA]</scope>
    <source>
        <strain evidence="3 4">L945</strain>
    </source>
</reference>
<dbReference type="PANTHER" id="PTHR31876:SF26">
    <property type="entry name" value="PROTEIN LIKE COV 2"/>
    <property type="match status" value="1"/>
</dbReference>
<feature type="region of interest" description="Disordered" evidence="1">
    <location>
        <begin position="196"/>
        <end position="218"/>
    </location>
</feature>
<feature type="transmembrane region" description="Helical" evidence="2">
    <location>
        <begin position="7"/>
        <end position="29"/>
    </location>
</feature>
<evidence type="ECO:0000256" key="1">
    <source>
        <dbReference type="SAM" id="MobiDB-lite"/>
    </source>
</evidence>
<keyword evidence="2" id="KW-0472">Membrane</keyword>
<proteinExistence type="predicted"/>
<name>A0ABZ1BY20_9FIRM</name>
<dbReference type="PANTHER" id="PTHR31876">
    <property type="entry name" value="COV-LIKE PROTEIN 1"/>
    <property type="match status" value="1"/>
</dbReference>
<gene>
    <name evidence="3" type="ORF">U7230_12900</name>
</gene>
<evidence type="ECO:0000313" key="3">
    <source>
        <dbReference type="EMBL" id="WRP16972.1"/>
    </source>
</evidence>
<accession>A0ABZ1BY20</accession>
<protein>
    <submittedName>
        <fullName evidence="3">DUF502 domain-containing protein</fullName>
    </submittedName>
</protein>
<dbReference type="Pfam" id="PF04367">
    <property type="entry name" value="DUF502"/>
    <property type="match status" value="1"/>
</dbReference>
<keyword evidence="2" id="KW-0812">Transmembrane</keyword>
<organism evidence="3 4">
    <name type="scientific">Carboxydichorda subterranea</name>
    <dbReference type="NCBI Taxonomy" id="3109565"/>
    <lineage>
        <taxon>Bacteria</taxon>
        <taxon>Bacillati</taxon>
        <taxon>Bacillota</taxon>
        <taxon>Limnochordia</taxon>
        <taxon>Limnochordales</taxon>
        <taxon>Geochordaceae</taxon>
        <taxon>Carboxydichorda</taxon>
    </lineage>
</organism>
<sequence>MRWFRRSFITGLVVLLPVIVTGYILWFGFNLLDGWWRSLFVLFLGYTVPGAGAVLTVVVTVAIGAIATNVIGRQLISLGERLLGRIPLVRSIYTTAKQVVDVFAGGQKEGFQRVVLVEYPRRGIYTIGFLTAPAAPASTRDATGEDLWSVFVPTSPNPTTGWVALVPPSQCRPVDMSIDEAFRIIVSGGVLVNHGASSPGTANSHARPPATAPATGSS</sequence>
<dbReference type="EMBL" id="CP141615">
    <property type="protein sequence ID" value="WRP16972.1"/>
    <property type="molecule type" value="Genomic_DNA"/>
</dbReference>
<dbReference type="Proteomes" id="UP001332192">
    <property type="component" value="Chromosome"/>
</dbReference>
<keyword evidence="4" id="KW-1185">Reference proteome</keyword>
<dbReference type="RefSeq" id="WP_324716244.1">
    <property type="nucleotide sequence ID" value="NZ_CP141615.1"/>
</dbReference>
<evidence type="ECO:0000256" key="2">
    <source>
        <dbReference type="SAM" id="Phobius"/>
    </source>
</evidence>